<organism evidence="10 11">
    <name type="scientific">Geodia barretti</name>
    <name type="common">Barrett's horny sponge</name>
    <dbReference type="NCBI Taxonomy" id="519541"/>
    <lineage>
        <taxon>Eukaryota</taxon>
        <taxon>Metazoa</taxon>
        <taxon>Porifera</taxon>
        <taxon>Demospongiae</taxon>
        <taxon>Heteroscleromorpha</taxon>
        <taxon>Tetractinellida</taxon>
        <taxon>Astrophorina</taxon>
        <taxon>Geodiidae</taxon>
        <taxon>Geodia</taxon>
    </lineage>
</organism>
<keyword evidence="7" id="KW-0732">Signal</keyword>
<reference evidence="10" key="1">
    <citation type="submission" date="2023-03" db="EMBL/GenBank/DDBJ databases">
        <authorList>
            <person name="Steffen K."/>
            <person name="Cardenas P."/>
        </authorList>
    </citation>
    <scope>NUCLEOTIDE SEQUENCE</scope>
</reference>
<keyword evidence="6" id="KW-1133">Transmembrane helix</keyword>
<dbReference type="InterPro" id="IPR049038">
    <property type="entry name" value="ADAM10_Cys-rich"/>
</dbReference>
<feature type="binding site" evidence="4">
    <location>
        <position position="399"/>
    </location>
    <ligand>
        <name>Zn(2+)</name>
        <dbReference type="ChEBI" id="CHEBI:29105"/>
        <note>catalytic</note>
    </ligand>
</feature>
<dbReference type="GO" id="GO:0046872">
    <property type="term" value="F:metal ion binding"/>
    <property type="evidence" value="ECO:0007669"/>
    <property type="project" value="UniProtKB-KW"/>
</dbReference>
<dbReference type="Pfam" id="PF00200">
    <property type="entry name" value="Disintegrin"/>
    <property type="match status" value="1"/>
</dbReference>
<keyword evidence="3" id="KW-0165">Cleavage on pair of basic residues</keyword>
<dbReference type="PANTHER" id="PTHR45702:SF2">
    <property type="entry name" value="KUZBANIAN, ISOFORM A"/>
    <property type="match status" value="1"/>
</dbReference>
<feature type="chain" id="PRO_5041247584" description="ADAM10 endopeptidase" evidence="7">
    <location>
        <begin position="26"/>
        <end position="816"/>
    </location>
</feature>
<comment type="caution">
    <text evidence="10">The sequence shown here is derived from an EMBL/GenBank/DDBJ whole genome shotgun (WGS) entry which is preliminary data.</text>
</comment>
<dbReference type="SUPFAM" id="SSF57552">
    <property type="entry name" value="Blood coagulation inhibitor (disintegrin)"/>
    <property type="match status" value="1"/>
</dbReference>
<dbReference type="Gene3D" id="4.10.70.10">
    <property type="entry name" value="Disintegrin domain"/>
    <property type="match status" value="1"/>
</dbReference>
<feature type="domain" description="Disintegrin" evidence="8">
    <location>
        <begin position="465"/>
        <end position="546"/>
    </location>
</feature>
<protein>
    <recommendedName>
        <fullName evidence="2">ADAM10 endopeptidase</fullName>
        <ecNumber evidence="2">3.4.24.81</ecNumber>
    </recommendedName>
</protein>
<feature type="region of interest" description="Disordered" evidence="5">
    <location>
        <begin position="723"/>
        <end position="763"/>
    </location>
</feature>
<evidence type="ECO:0000256" key="1">
    <source>
        <dbReference type="ARBA" id="ARBA00001809"/>
    </source>
</evidence>
<dbReference type="AlphaFoldDB" id="A0AA35S2Y1"/>
<evidence type="ECO:0000313" key="10">
    <source>
        <dbReference type="EMBL" id="CAI8021226.1"/>
    </source>
</evidence>
<comment type="caution">
    <text evidence="4">Lacks conserved residue(s) required for the propagation of feature annotation.</text>
</comment>
<dbReference type="InterPro" id="IPR001762">
    <property type="entry name" value="Disintegrin_dom"/>
</dbReference>
<feature type="transmembrane region" description="Helical" evidence="6">
    <location>
        <begin position="682"/>
        <end position="705"/>
    </location>
</feature>
<dbReference type="SUPFAM" id="SSF55486">
    <property type="entry name" value="Metalloproteases ('zincins'), catalytic domain"/>
    <property type="match status" value="1"/>
</dbReference>
<dbReference type="Pfam" id="PF21299">
    <property type="entry name" value="ADAM10_Cys-rich"/>
    <property type="match status" value="1"/>
</dbReference>
<feature type="active site" evidence="4">
    <location>
        <position position="400"/>
    </location>
</feature>
<comment type="catalytic activity">
    <reaction evidence="1">
        <text>Endopeptidase of broad specificity.</text>
        <dbReference type="EC" id="3.4.24.81"/>
    </reaction>
</comment>
<evidence type="ECO:0000313" key="11">
    <source>
        <dbReference type="Proteomes" id="UP001174909"/>
    </source>
</evidence>
<keyword evidence="6" id="KW-0812">Transmembrane</keyword>
<dbReference type="EMBL" id="CASHTH010001875">
    <property type="protein sequence ID" value="CAI8021226.1"/>
    <property type="molecule type" value="Genomic_DNA"/>
</dbReference>
<dbReference type="Proteomes" id="UP001174909">
    <property type="component" value="Unassembled WGS sequence"/>
</dbReference>
<evidence type="ECO:0000256" key="4">
    <source>
        <dbReference type="PROSITE-ProRule" id="PRU00276"/>
    </source>
</evidence>
<keyword evidence="11" id="KW-1185">Reference proteome</keyword>
<evidence type="ECO:0000256" key="2">
    <source>
        <dbReference type="ARBA" id="ARBA00012332"/>
    </source>
</evidence>
<dbReference type="EC" id="3.4.24.81" evidence="2"/>
<evidence type="ECO:0000259" key="9">
    <source>
        <dbReference type="PROSITE" id="PS50215"/>
    </source>
</evidence>
<accession>A0AA35S2Y1</accession>
<evidence type="ECO:0000259" key="8">
    <source>
        <dbReference type="PROSITE" id="PS50214"/>
    </source>
</evidence>
<dbReference type="InterPro" id="IPR001590">
    <property type="entry name" value="Peptidase_M12B"/>
</dbReference>
<feature type="binding site" evidence="4">
    <location>
        <position position="409"/>
    </location>
    <ligand>
        <name>Zn(2+)</name>
        <dbReference type="ChEBI" id="CHEBI:29105"/>
        <note>catalytic</note>
    </ligand>
</feature>
<dbReference type="PROSITE" id="PS50215">
    <property type="entry name" value="ADAM_MEPRO"/>
    <property type="match status" value="1"/>
</dbReference>
<feature type="compositionally biased region" description="Gly residues" evidence="5">
    <location>
        <begin position="727"/>
        <end position="750"/>
    </location>
</feature>
<dbReference type="PROSITE" id="PS50214">
    <property type="entry name" value="DISINTEGRIN_2"/>
    <property type="match status" value="1"/>
</dbReference>
<dbReference type="Gene3D" id="3.40.390.10">
    <property type="entry name" value="Collagenase (Catalytic Domain)"/>
    <property type="match status" value="1"/>
</dbReference>
<dbReference type="Pfam" id="PF13574">
    <property type="entry name" value="Reprolysin_2"/>
    <property type="match status" value="1"/>
</dbReference>
<evidence type="ECO:0000256" key="6">
    <source>
        <dbReference type="SAM" id="Phobius"/>
    </source>
</evidence>
<proteinExistence type="predicted"/>
<dbReference type="GO" id="GO:0004222">
    <property type="term" value="F:metalloendopeptidase activity"/>
    <property type="evidence" value="ECO:0007669"/>
    <property type="project" value="InterPro"/>
</dbReference>
<dbReference type="GO" id="GO:0006509">
    <property type="term" value="P:membrane protein ectodomain proteolysis"/>
    <property type="evidence" value="ECO:0007669"/>
    <property type="project" value="TreeGrafter"/>
</dbReference>
<dbReference type="InterPro" id="IPR051489">
    <property type="entry name" value="ADAM_Metalloproteinase"/>
</dbReference>
<gene>
    <name evidence="10" type="ORF">GBAR_LOCUS12619</name>
</gene>
<feature type="binding site" evidence="4">
    <location>
        <position position="403"/>
    </location>
    <ligand>
        <name>Zn(2+)</name>
        <dbReference type="ChEBI" id="CHEBI:29105"/>
        <note>catalytic</note>
    </ligand>
</feature>
<dbReference type="GO" id="GO:0005886">
    <property type="term" value="C:plasma membrane"/>
    <property type="evidence" value="ECO:0007669"/>
    <property type="project" value="TreeGrafter"/>
</dbReference>
<dbReference type="SMART" id="SM00050">
    <property type="entry name" value="DISIN"/>
    <property type="match status" value="1"/>
</dbReference>
<dbReference type="PANTHER" id="PTHR45702">
    <property type="entry name" value="ADAM10/ADAM17 METALLOPEPTIDASE FAMILY MEMBER"/>
    <property type="match status" value="1"/>
</dbReference>
<evidence type="ECO:0000256" key="5">
    <source>
        <dbReference type="SAM" id="MobiDB-lite"/>
    </source>
</evidence>
<feature type="signal peptide" evidence="7">
    <location>
        <begin position="1"/>
        <end position="25"/>
    </location>
</feature>
<keyword evidence="4" id="KW-0862">Zinc</keyword>
<evidence type="ECO:0000256" key="7">
    <source>
        <dbReference type="SAM" id="SignalP"/>
    </source>
</evidence>
<feature type="domain" description="Peptidase M12B" evidence="9">
    <location>
        <begin position="234"/>
        <end position="466"/>
    </location>
</feature>
<dbReference type="GO" id="GO:0007219">
    <property type="term" value="P:Notch signaling pathway"/>
    <property type="evidence" value="ECO:0007669"/>
    <property type="project" value="TreeGrafter"/>
</dbReference>
<dbReference type="InterPro" id="IPR024079">
    <property type="entry name" value="MetalloPept_cat_dom_sf"/>
</dbReference>
<name>A0AA35S2Y1_GEOBA</name>
<evidence type="ECO:0000256" key="3">
    <source>
        <dbReference type="ARBA" id="ARBA00022685"/>
    </source>
</evidence>
<keyword evidence="6" id="KW-0472">Membrane</keyword>
<keyword evidence="4" id="KW-0479">Metal-binding</keyword>
<sequence>MQSYARGVWWLAAVFCSLAVGQGSAKTAAHLPKVDRVDHYEPLSYNTRPLADKHDRISRGVIWEPQIRKLHLQFTAYGRSFNLHLRPSTGGPFSPGAKFTVNGKPTTSYDPASFYEGEVQGDPSSHVTGHVIGGVFSGVLKTSGGTYHVEKTQKYFSNHKDLSFHSFIYHEDDVQFPDHRAGCVVNGTVWRQLTELQATAVPLETGRLKRSSKNGAESLGSVRGKRALTNTGGNFCHMRVAVDHLFFSQIGGGNEQDTFAEVVTAFNLVQEIYSTTDFDGDGAQDFITPSIGQFDLLTLDSPNYRFADSSIAVSEFLDRWSQDDHTMFCLALLLTNRDFADGVLGLAWVAQPPGGNRGGICEDRVRLSVGERSLNTGIVTYTNYGNRQPRAVSVVTIAHELGHNFGSPHDSQGGRCSPGGSSGNFIMFPQATNGRQTNNNRFSPCSREDIRNVLQSTKSDCFATEAFCGNAVLEEGEECDVDRCCDNSTCTLLAGNECSSQQECCDLNCMIITDNRTDCRGQTDCALTSFCNGTSGACPPSQPKEGTGLPLLCNNGTNVCDEGSCIGSYCLQFAVLTECQCTGGDVNEDSDRLCEVCCSYQGDCMSTIDLVGIESRDSDLTGIRGLRLEAGRSCNNFQGYCSQQDSIGVSRCIEVDNEQTLNDLLDLLSFETLNAIVAWLTVYWWIAIIVIIAILVLFILLQATYRKRAPLKRRFSRARNSLRQNSLGGGASGGRGQQVEGGRGGGGGGGRGRRRREDGRRQISPDDAVRRLSAFFPTAQPGIVRDVIRQSTSESKAVKRMLELEFPLKKIPIPRA</sequence>
<dbReference type="InterPro" id="IPR036436">
    <property type="entry name" value="Disintegrin_dom_sf"/>
</dbReference>